<dbReference type="Proteomes" id="UP000663836">
    <property type="component" value="Unassembled WGS sequence"/>
</dbReference>
<dbReference type="Proteomes" id="UP000663882">
    <property type="component" value="Unassembled WGS sequence"/>
</dbReference>
<dbReference type="AlphaFoldDB" id="A0A814EU43"/>
<dbReference type="Proteomes" id="UP000663823">
    <property type="component" value="Unassembled WGS sequence"/>
</dbReference>
<dbReference type="EMBL" id="CAJOBD010000235">
    <property type="protein sequence ID" value="CAF3621114.1"/>
    <property type="molecule type" value="Genomic_DNA"/>
</dbReference>
<evidence type="ECO:0000313" key="7">
    <source>
        <dbReference type="EMBL" id="CAF3594730.1"/>
    </source>
</evidence>
<dbReference type="Proteomes" id="UP000663874">
    <property type="component" value="Unassembled WGS sequence"/>
</dbReference>
<evidence type="ECO:0000313" key="1">
    <source>
        <dbReference type="EMBL" id="CAF0970782.1"/>
    </source>
</evidence>
<dbReference type="EMBL" id="CAJOBE010000062">
    <property type="protein sequence ID" value="CAF3556953.1"/>
    <property type="molecule type" value="Genomic_DNA"/>
</dbReference>
<dbReference type="EMBL" id="CAJNOU010001423">
    <property type="protein sequence ID" value="CAF1201969.1"/>
    <property type="molecule type" value="Genomic_DNA"/>
</dbReference>
<keyword evidence="10" id="KW-1185">Reference proteome</keyword>
<dbReference type="OrthoDB" id="9990711at2759"/>
<gene>
    <name evidence="6" type="ORF">FNK824_LOCUS1250</name>
    <name evidence="8" type="ORF">JBS370_LOCUS4788</name>
    <name evidence="3" type="ORF">JXQ802_LOCUS22942</name>
    <name evidence="7" type="ORF">OTI717_LOCUS6490</name>
    <name evidence="1" type="ORF">PYM288_LOCUS13099</name>
    <name evidence="2" type="ORF">RFH988_LOCUS22154</name>
    <name evidence="4" type="ORF">SEV965_LOCUS21197</name>
    <name evidence="5" type="ORF">ZHD862_LOCUS28295</name>
</gene>
<dbReference type="Proteomes" id="UP000663864">
    <property type="component" value="Unassembled WGS sequence"/>
</dbReference>
<evidence type="ECO:0000313" key="3">
    <source>
        <dbReference type="EMBL" id="CAF1173666.1"/>
    </source>
</evidence>
<proteinExistence type="predicted"/>
<dbReference type="Proteomes" id="UP000663870">
    <property type="component" value="Unassembled WGS sequence"/>
</dbReference>
<evidence type="ECO:0000313" key="6">
    <source>
        <dbReference type="EMBL" id="CAF3556953.1"/>
    </source>
</evidence>
<evidence type="ECO:0000313" key="4">
    <source>
        <dbReference type="EMBL" id="CAF1201969.1"/>
    </source>
</evidence>
<dbReference type="EMBL" id="CAJNOO010001457">
    <property type="protein sequence ID" value="CAF1155574.1"/>
    <property type="molecule type" value="Genomic_DNA"/>
</dbReference>
<accession>A0A814EU43</accession>
<comment type="caution">
    <text evidence="1">The sequence shown here is derived from an EMBL/GenBank/DDBJ whole genome shotgun (WGS) entry which is preliminary data.</text>
</comment>
<name>A0A814EU43_9BILA</name>
<sequence>MTTDLFKSIYITMRIYTTINQTKSITWNNSNEILNALKWAMYCSEGYNHVSQTIYYEEFLKNCQLIRQYISSTDIPIDFIQNAYGYLLHAIFCRTDNQKHHRELALRIFSSLTTSINQTNYNNLLNYIRIYINPTRAFSNANRCLLEALITITIYLPKHFDFIFDLLHDLNSYDQICLFIIETIFKRSDLSSSYDCLISMKIEKLIDILNETSYGAYIILKLLFKNQQSFIKGLKNSLAWHTKIFSRFSFIFANTSYEPIRTILIDICHDNEIQNVLMDDLF</sequence>
<dbReference type="EMBL" id="CAJOAX010000457">
    <property type="protein sequence ID" value="CAF3594730.1"/>
    <property type="molecule type" value="Genomic_DNA"/>
</dbReference>
<evidence type="ECO:0000313" key="10">
    <source>
        <dbReference type="Proteomes" id="UP000663870"/>
    </source>
</evidence>
<evidence type="ECO:0000313" key="2">
    <source>
        <dbReference type="EMBL" id="CAF1155574.1"/>
    </source>
</evidence>
<dbReference type="EMBL" id="CAJNOH010000256">
    <property type="protein sequence ID" value="CAF0970782.1"/>
    <property type="molecule type" value="Genomic_DNA"/>
</dbReference>
<reference evidence="1" key="1">
    <citation type="submission" date="2021-02" db="EMBL/GenBank/DDBJ databases">
        <authorList>
            <person name="Nowell W R."/>
        </authorList>
    </citation>
    <scope>NUCLEOTIDE SEQUENCE</scope>
</reference>
<protein>
    <submittedName>
        <fullName evidence="1">Uncharacterized protein</fullName>
    </submittedName>
</protein>
<evidence type="ECO:0000313" key="8">
    <source>
        <dbReference type="EMBL" id="CAF3621114.1"/>
    </source>
</evidence>
<dbReference type="EMBL" id="CAJNOL010000709">
    <property type="protein sequence ID" value="CAF1173666.1"/>
    <property type="molecule type" value="Genomic_DNA"/>
</dbReference>
<evidence type="ECO:0000313" key="5">
    <source>
        <dbReference type="EMBL" id="CAF1307358.1"/>
    </source>
</evidence>
<dbReference type="EMBL" id="CAJNOT010002340">
    <property type="protein sequence ID" value="CAF1307358.1"/>
    <property type="molecule type" value="Genomic_DNA"/>
</dbReference>
<dbReference type="Proteomes" id="UP000663889">
    <property type="component" value="Unassembled WGS sequence"/>
</dbReference>
<evidence type="ECO:0000313" key="9">
    <source>
        <dbReference type="Proteomes" id="UP000663854"/>
    </source>
</evidence>
<dbReference type="Proteomes" id="UP000663854">
    <property type="component" value="Unassembled WGS sequence"/>
</dbReference>
<organism evidence="1 9">
    <name type="scientific">Rotaria sordida</name>
    <dbReference type="NCBI Taxonomy" id="392033"/>
    <lineage>
        <taxon>Eukaryota</taxon>
        <taxon>Metazoa</taxon>
        <taxon>Spiralia</taxon>
        <taxon>Gnathifera</taxon>
        <taxon>Rotifera</taxon>
        <taxon>Eurotatoria</taxon>
        <taxon>Bdelloidea</taxon>
        <taxon>Philodinida</taxon>
        <taxon>Philodinidae</taxon>
        <taxon>Rotaria</taxon>
    </lineage>
</organism>